<sequence length="134" mass="14701">MIRPLASLTLVLVLATPVRAQQIFNFDAVAAAPTSHQVLLENESVRVLRVTIEPGATEPVHDHAWPSIMYFEKAQAITYISYELKNGLPVEARRIDAPAETLTGAVSSPPEGLHAVQNRGTETFTALRVEFKPQ</sequence>
<dbReference type="Gene3D" id="2.60.120.10">
    <property type="entry name" value="Jelly Rolls"/>
    <property type="match status" value="1"/>
</dbReference>
<evidence type="ECO:0000313" key="3">
    <source>
        <dbReference type="Proteomes" id="UP000298216"/>
    </source>
</evidence>
<accession>A0A4Y9RWY3</accession>
<evidence type="ECO:0000313" key="2">
    <source>
        <dbReference type="EMBL" id="TFW12149.1"/>
    </source>
</evidence>
<feature type="signal peptide" evidence="1">
    <location>
        <begin position="1"/>
        <end position="20"/>
    </location>
</feature>
<feature type="chain" id="PRO_5021234649" description="Cupin domain-containing protein" evidence="1">
    <location>
        <begin position="21"/>
        <end position="134"/>
    </location>
</feature>
<proteinExistence type="predicted"/>
<keyword evidence="1" id="KW-0732">Signal</keyword>
<gene>
    <name evidence="2" type="ORF">EGY25_08855</name>
</gene>
<dbReference type="RefSeq" id="WP_135194634.1">
    <property type="nucleotide sequence ID" value="NZ_SPVH01000006.1"/>
</dbReference>
<reference evidence="2 3" key="1">
    <citation type="submission" date="2019-03" db="EMBL/GenBank/DDBJ databases">
        <title>Draft genome of Brevundimonas sp. a heavy metal resistant soil bacteria.</title>
        <authorList>
            <person name="Soto J."/>
        </authorList>
    </citation>
    <scope>NUCLEOTIDE SEQUENCE [LARGE SCALE GENOMIC DNA]</scope>
    <source>
        <strain evidence="2 3">B-10</strain>
    </source>
</reference>
<dbReference type="Proteomes" id="UP000298216">
    <property type="component" value="Unassembled WGS sequence"/>
</dbReference>
<dbReference type="SUPFAM" id="SSF51182">
    <property type="entry name" value="RmlC-like cupins"/>
    <property type="match status" value="1"/>
</dbReference>
<organism evidence="2 3">
    <name type="scientific">Brevundimonas intermedia</name>
    <dbReference type="NCBI Taxonomy" id="74315"/>
    <lineage>
        <taxon>Bacteria</taxon>
        <taxon>Pseudomonadati</taxon>
        <taxon>Pseudomonadota</taxon>
        <taxon>Alphaproteobacteria</taxon>
        <taxon>Caulobacterales</taxon>
        <taxon>Caulobacteraceae</taxon>
        <taxon>Brevundimonas</taxon>
    </lineage>
</organism>
<evidence type="ECO:0008006" key="4">
    <source>
        <dbReference type="Google" id="ProtNLM"/>
    </source>
</evidence>
<keyword evidence="3" id="KW-1185">Reference proteome</keyword>
<comment type="caution">
    <text evidence="2">The sequence shown here is derived from an EMBL/GenBank/DDBJ whole genome shotgun (WGS) entry which is preliminary data.</text>
</comment>
<dbReference type="EMBL" id="SPVH01000006">
    <property type="protein sequence ID" value="TFW12149.1"/>
    <property type="molecule type" value="Genomic_DNA"/>
</dbReference>
<dbReference type="InterPro" id="IPR011051">
    <property type="entry name" value="RmlC_Cupin_sf"/>
</dbReference>
<dbReference type="InterPro" id="IPR014710">
    <property type="entry name" value="RmlC-like_jellyroll"/>
</dbReference>
<dbReference type="OrthoDB" id="7060081at2"/>
<evidence type="ECO:0000256" key="1">
    <source>
        <dbReference type="SAM" id="SignalP"/>
    </source>
</evidence>
<dbReference type="AlphaFoldDB" id="A0A4Y9RWY3"/>
<name>A0A4Y9RWY3_9CAUL</name>
<protein>
    <recommendedName>
        <fullName evidence="4">Cupin domain-containing protein</fullName>
    </recommendedName>
</protein>